<dbReference type="PROSITE" id="PS50943">
    <property type="entry name" value="HTH_CROC1"/>
    <property type="match status" value="1"/>
</dbReference>
<reference evidence="2" key="1">
    <citation type="submission" date="2009-01" db="EMBL/GenBank/DDBJ databases">
        <authorList>
            <person name="Qin X."/>
            <person name="Bachman B."/>
            <person name="Battles P."/>
            <person name="Bell A."/>
            <person name="Bess C."/>
            <person name="Bickham C."/>
            <person name="Chaboub L."/>
            <person name="Chen D."/>
            <person name="Coyle M."/>
            <person name="Deiros D.R."/>
            <person name="Dinh H."/>
            <person name="Forbes L."/>
            <person name="Fowler G."/>
            <person name="Francisco L."/>
            <person name="Fu Q."/>
            <person name="Gubbala S."/>
            <person name="Hale W."/>
            <person name="Han Y."/>
            <person name="Hemphill L."/>
            <person name="Highlander S.K."/>
            <person name="Hirani K."/>
            <person name="Hogues M."/>
            <person name="Jackson L."/>
            <person name="Jakkamsetti A."/>
            <person name="Javaid M."/>
            <person name="Jiang H."/>
            <person name="Korchina V."/>
            <person name="Kovar C."/>
            <person name="Lara F."/>
            <person name="Lee S."/>
            <person name="Mata R."/>
            <person name="Mathew T."/>
            <person name="Moen C."/>
            <person name="Morales K."/>
            <person name="Munidasa M."/>
            <person name="Nazareth L."/>
            <person name="Ngo R."/>
            <person name="Nguyen L."/>
            <person name="Okwuonu G."/>
            <person name="Ongeri F."/>
            <person name="Patil S."/>
            <person name="Petrosino J."/>
            <person name="Pham C."/>
            <person name="Pham P."/>
            <person name="Pu L.-L."/>
            <person name="Puazo M."/>
            <person name="Raj R."/>
            <person name="Reid J."/>
            <person name="Rouhana J."/>
            <person name="Saada N."/>
            <person name="Shang Y."/>
            <person name="Simmons D."/>
            <person name="Thornton R."/>
            <person name="Warren J."/>
            <person name="Weissenberger G."/>
            <person name="Zhang J."/>
            <person name="Zhang L."/>
            <person name="Zhou C."/>
            <person name="Zhu D."/>
            <person name="Muzny D."/>
            <person name="Worley K."/>
            <person name="Gibbs R."/>
        </authorList>
    </citation>
    <scope>NUCLEOTIDE SEQUENCE [LARGE SCALE GENOMIC DNA]</scope>
    <source>
        <strain evidence="2">LMS2-1</strain>
    </source>
</reference>
<comment type="caution">
    <text evidence="2">The sequence shown here is derived from an EMBL/GenBank/DDBJ whole genome shotgun (WGS) entry which is preliminary data.</text>
</comment>
<organism evidence="2 3">
    <name type="scientific">Lacticaseibacillus rhamnosus (strain LMS2-1)</name>
    <dbReference type="NCBI Taxonomy" id="525361"/>
    <lineage>
        <taxon>Bacteria</taxon>
        <taxon>Bacillati</taxon>
        <taxon>Bacillota</taxon>
        <taxon>Bacilli</taxon>
        <taxon>Lactobacillales</taxon>
        <taxon>Lactobacillaceae</taxon>
        <taxon>Lacticaseibacillus</taxon>
    </lineage>
</organism>
<dbReference type="InterPro" id="IPR010982">
    <property type="entry name" value="Lambda_DNA-bd_dom_sf"/>
</dbReference>
<dbReference type="InterPro" id="IPR053163">
    <property type="entry name" value="HTH-type_regulator_Rgg"/>
</dbReference>
<dbReference type="AlphaFoldDB" id="C2JWH5"/>
<keyword evidence="2" id="KW-0238">DNA-binding</keyword>
<proteinExistence type="predicted"/>
<dbReference type="PANTHER" id="PTHR37038:SF14">
    <property type="entry name" value="TRANSCRIPTIONAL ACTIVATOR"/>
    <property type="match status" value="1"/>
</dbReference>
<evidence type="ECO:0000313" key="2">
    <source>
        <dbReference type="EMBL" id="EEN80625.1"/>
    </source>
</evidence>
<protein>
    <submittedName>
        <fullName evidence="2">DNA-binding helix-turn-helix protein</fullName>
    </submittedName>
</protein>
<dbReference type="InterPro" id="IPR011990">
    <property type="entry name" value="TPR-like_helical_dom_sf"/>
</dbReference>
<feature type="domain" description="HTH cro/C1-type" evidence="1">
    <location>
        <begin position="28"/>
        <end position="81"/>
    </location>
</feature>
<name>C2JWH5_LACRM</name>
<gene>
    <name evidence="2" type="ORF">HMPREF0539_1259</name>
</gene>
<dbReference type="Proteomes" id="UP000004525">
    <property type="component" value="Unassembled WGS sequence"/>
</dbReference>
<dbReference type="Gene3D" id="1.25.40.10">
    <property type="entry name" value="Tetratricopeptide repeat domain"/>
    <property type="match status" value="1"/>
</dbReference>
<dbReference type="EMBL" id="ACIZ01000054">
    <property type="protein sequence ID" value="EEN80625.1"/>
    <property type="molecule type" value="Genomic_DNA"/>
</dbReference>
<dbReference type="SMART" id="SM00530">
    <property type="entry name" value="HTH_XRE"/>
    <property type="match status" value="1"/>
</dbReference>
<evidence type="ECO:0000313" key="3">
    <source>
        <dbReference type="Proteomes" id="UP000004525"/>
    </source>
</evidence>
<keyword evidence="3" id="KW-1185">Reference proteome</keyword>
<evidence type="ECO:0000259" key="1">
    <source>
        <dbReference type="PROSITE" id="PS50943"/>
    </source>
</evidence>
<dbReference type="HOGENOM" id="CLU_053304_2_0_9"/>
<dbReference type="GO" id="GO:0003677">
    <property type="term" value="F:DNA binding"/>
    <property type="evidence" value="ECO:0007669"/>
    <property type="project" value="UniProtKB-KW"/>
</dbReference>
<dbReference type="SUPFAM" id="SSF48452">
    <property type="entry name" value="TPR-like"/>
    <property type="match status" value="1"/>
</dbReference>
<accession>C2JWH5</accession>
<dbReference type="Pfam" id="PF01381">
    <property type="entry name" value="HTH_3"/>
    <property type="match status" value="1"/>
</dbReference>
<sequence>MLICKKEHWGVISVRKEQQTLRILGDKVRYYRKLKGLSQAELAANICTQATISLIEKRNKVPSMNILMRLISRLGIQLDDIVVEHHDRAQQMLNAIDYQIHHHQYAIAADNLSKIRFEKIKNEDDQKRYYYYQGIVELFKNNAPDESIYFFGRVLSPLVNSERDLYGILATLGLGLAYADKHTFDRSRVYIDQALRMLKHVPLSDSKYLDIELTIYWHIARVYYELSDFKAVLKYADHGIREAVKHDKLFLLDELFTLKARAMKLLGDPQADKIYQIAIAFAEVSGSTTLAAGLSAEMAAQKPNIETA</sequence>
<dbReference type="SUPFAM" id="SSF47413">
    <property type="entry name" value="lambda repressor-like DNA-binding domains"/>
    <property type="match status" value="1"/>
</dbReference>
<dbReference type="InterPro" id="IPR001387">
    <property type="entry name" value="Cro/C1-type_HTH"/>
</dbReference>
<dbReference type="PANTHER" id="PTHR37038">
    <property type="entry name" value="TRANSCRIPTIONAL REGULATOR-RELATED"/>
    <property type="match status" value="1"/>
</dbReference>
<dbReference type="CDD" id="cd00093">
    <property type="entry name" value="HTH_XRE"/>
    <property type="match status" value="1"/>
</dbReference>